<dbReference type="STRING" id="365591.SAMN05421840_110128"/>
<name>A0A1N6YTN6_9GAMM</name>
<dbReference type="OrthoDB" id="5756936at2"/>
<evidence type="ECO:0000313" key="1">
    <source>
        <dbReference type="EMBL" id="SUI65803.1"/>
    </source>
</evidence>
<protein>
    <submittedName>
        <fullName evidence="1">Uncharacterized protein</fullName>
    </submittedName>
</protein>
<dbReference type="RefSeq" id="WP_076500259.1">
    <property type="nucleotide sequence ID" value="NZ_FTNN01000010.1"/>
</dbReference>
<organism evidence="1 2">
    <name type="scientific">Shewanella morhuae</name>
    <dbReference type="NCBI Taxonomy" id="365591"/>
    <lineage>
        <taxon>Bacteria</taxon>
        <taxon>Pseudomonadati</taxon>
        <taxon>Pseudomonadota</taxon>
        <taxon>Gammaproteobacteria</taxon>
        <taxon>Alteromonadales</taxon>
        <taxon>Shewanellaceae</taxon>
        <taxon>Shewanella</taxon>
    </lineage>
</organism>
<sequence length="298" mass="33722">MQLVLRDVDQGPYLSKVLAQGQADDTLSDEQLSQIKSKAILMSLKLADKFYNKYKMHLLEQAAHDVIGVVSLGLLELSSQNPQQAIRLLLSADGVVKCFQKGWSMLSTVSKHKLVNGKSLYGDVDKFLLEQVSSPPDAEEWLGYEAYQDALLEHQRQQSIGALFAQFYAQSSYDPLDFLNLESVLAEVVLYRLLFDGAKVRQDLKKRIGKITLKDEWFTREHIELETQKALAELPAELAETISKDLGKNFAPALLRTLHFAKSYRELLLSDASPERLERFEYKEGLVGLLGWPLYISL</sequence>
<dbReference type="EMBL" id="UGYV01000001">
    <property type="protein sequence ID" value="SUI65803.1"/>
    <property type="molecule type" value="Genomic_DNA"/>
</dbReference>
<dbReference type="SMR" id="A0A1N6YTN6"/>
<dbReference type="AlphaFoldDB" id="A0A1N6YTN6"/>
<gene>
    <name evidence="1" type="ORF">NCTC10736_00881</name>
</gene>
<accession>A0A1N6YTN6</accession>
<evidence type="ECO:0000313" key="2">
    <source>
        <dbReference type="Proteomes" id="UP000255061"/>
    </source>
</evidence>
<reference evidence="1 2" key="1">
    <citation type="submission" date="2018-06" db="EMBL/GenBank/DDBJ databases">
        <authorList>
            <consortium name="Pathogen Informatics"/>
            <person name="Doyle S."/>
        </authorList>
    </citation>
    <scope>NUCLEOTIDE SEQUENCE [LARGE SCALE GENOMIC DNA]</scope>
    <source>
        <strain evidence="1 2">NCTC10736</strain>
    </source>
</reference>
<accession>A0A379ZNY2</accession>
<proteinExistence type="predicted"/>
<dbReference type="Proteomes" id="UP000255061">
    <property type="component" value="Unassembled WGS sequence"/>
</dbReference>